<feature type="compositionally biased region" description="Low complexity" evidence="1">
    <location>
        <begin position="583"/>
        <end position="596"/>
    </location>
</feature>
<dbReference type="InterPro" id="IPR001623">
    <property type="entry name" value="DnaJ_domain"/>
</dbReference>
<feature type="compositionally biased region" description="Low complexity" evidence="1">
    <location>
        <begin position="254"/>
        <end position="263"/>
    </location>
</feature>
<comment type="caution">
    <text evidence="3">The sequence shown here is derived from an EMBL/GenBank/DDBJ whole genome shotgun (WGS) entry which is preliminary data.</text>
</comment>
<reference evidence="3 4" key="1">
    <citation type="submission" date="2024-03" db="EMBL/GenBank/DDBJ databases">
        <title>The genome assembly and annotation of the cricket Gryllus longicercus Weissman &amp; Gray.</title>
        <authorList>
            <person name="Szrajer S."/>
            <person name="Gray D."/>
            <person name="Ylla G."/>
        </authorList>
    </citation>
    <scope>NUCLEOTIDE SEQUENCE [LARGE SCALE GENOMIC DNA]</scope>
    <source>
        <strain evidence="3">DAG 2021-001</strain>
        <tissue evidence="3">Whole body minus gut</tissue>
    </source>
</reference>
<feature type="region of interest" description="Disordered" evidence="1">
    <location>
        <begin position="312"/>
        <end position="345"/>
    </location>
</feature>
<gene>
    <name evidence="3" type="ORF">R5R35_003873</name>
</gene>
<dbReference type="SUPFAM" id="SSF81995">
    <property type="entry name" value="beta-sandwich domain of Sec23/24"/>
    <property type="match status" value="1"/>
</dbReference>
<evidence type="ECO:0000313" key="4">
    <source>
        <dbReference type="Proteomes" id="UP001378592"/>
    </source>
</evidence>
<feature type="compositionally biased region" description="Basic residues" evidence="1">
    <location>
        <begin position="1081"/>
        <end position="1090"/>
    </location>
</feature>
<feature type="compositionally biased region" description="Polar residues" evidence="1">
    <location>
        <begin position="1011"/>
        <end position="1022"/>
    </location>
</feature>
<feature type="region of interest" description="Disordered" evidence="1">
    <location>
        <begin position="254"/>
        <end position="282"/>
    </location>
</feature>
<evidence type="ECO:0000313" key="3">
    <source>
        <dbReference type="EMBL" id="KAK7790294.1"/>
    </source>
</evidence>
<sequence length="1090" mass="120092">MDEQVKPQSKRSIDEIIEHMTADVQTNDGQYIPLGLTPPQTPVSAPHVWSEYASMSTSNNGPVHTYIPHPQIIANSGDNPVFFTDFQSHYEVELASHLSKQNEIPQQNFYYAPQQQMSMLTENHEVIRTVMDVGGGNLVVYGGRSGDTPGGIIPQAFHMVPHDAREPLTHPLGGFVPYHQPGVMENASSSPMKDYGLFSGSELQQQHQQQQQHLQQQQQQVQQQQIQQQQMQQQQLQQQQILQQQHLQQQQSLQQQPQPQLQEQNKRTQTKQVQHSSQIQSLSTNNQAQLIENLVGNWVPNQSGTYSPFGCADNGTKPTPATNQQTTQTVSDNLDSDAEGKGVGRNPRKTRIVAEVRPMRPSYSDVLTKSAPLTNAPSVPNSSTKQNFNTQNVNSNKSETVGNNGKVKNVSATKTNNKKSKNGLLKRQHSSGSDEHNGTWSAAPVKTVQSPVSSRKAVGIELKQGSSSNGGSLSRKWASLDDLDDPEAEGDSEVFDSEMSLSNQDPGNGKNDTDLQPTKKAVGVATPRPKIGVQNEEKWDNVGTTLNNHKQAAFIGTGKNPQGSSATKRPIHINNNLGTSQWASGNGSSAGSMAGNPLAAGSPGNVPSAPSSVSGEKNVIKGGSKACKSCSEEKKGGSSVRASSRNNSSSAQGGGSSEKAPQGKRGQRNKKKDLQSPILLVCRPVRQQLTRWGKLAVLALLWFLHLLSDVLGMSGRLFAHLCVFSWDWLRLWWVQLVQRVSALCLRVRLMDWLGTSRHSRKRWWQFWRRTGASSSGSEHSSSGADSGASQHFKEGFPPGLDANIPLPSTGEEAMKRLLACKGKDPYSILGVTPHSTDDDIKKYYKRQAFLVHPDKNNQPGAEEAFKILVHAFELIGEPERRKAYDHRVAETQQVEQAWSELSDLLSQLHQKMEYAANTIRCTNCGKRHRRISVDRPCYAARMCSQCKIHHAAREGDIWAESSMLGFLWHYYACMDGAVYDITEWAACQADNLRHLRANTHSVQYRIVLGRQSQSSNNHQTPPTHHHRRGGTGGGGSAAGGHRRSQPSAREPDLEDFLNNLYNHSGGNGSGDGPGVRSDQTRHRRKGKRKK</sequence>
<feature type="compositionally biased region" description="Low complexity" evidence="1">
    <location>
        <begin position="316"/>
        <end position="329"/>
    </location>
</feature>
<feature type="compositionally biased region" description="Basic residues" evidence="1">
    <location>
        <begin position="416"/>
        <end position="429"/>
    </location>
</feature>
<dbReference type="SMART" id="SM00271">
    <property type="entry name" value="DnaJ"/>
    <property type="match status" value="1"/>
</dbReference>
<protein>
    <recommendedName>
        <fullName evidence="2">J domain-containing protein</fullName>
    </recommendedName>
</protein>
<dbReference type="PANTHER" id="PTHR44665:SF1">
    <property type="entry name" value="DNAJ HOMOLOG SUBFAMILY C MEMBER 14"/>
    <property type="match status" value="1"/>
</dbReference>
<dbReference type="Pfam" id="PF00226">
    <property type="entry name" value="DnaJ"/>
    <property type="match status" value="1"/>
</dbReference>
<name>A0AAN9YZ53_9ORTH</name>
<feature type="compositionally biased region" description="Low complexity" evidence="1">
    <location>
        <begin position="637"/>
        <end position="651"/>
    </location>
</feature>
<dbReference type="InterPro" id="IPR052317">
    <property type="entry name" value="Viral_replicn-host_int_reg"/>
</dbReference>
<feature type="compositionally biased region" description="Polar residues" evidence="1">
    <location>
        <begin position="559"/>
        <end position="582"/>
    </location>
</feature>
<feature type="region of interest" description="Disordered" evidence="1">
    <location>
        <begin position="554"/>
        <end position="672"/>
    </location>
</feature>
<dbReference type="PANTHER" id="PTHR44665">
    <property type="entry name" value="DNAJ HOMOLOG SUBFAMILY C MEMBER 14"/>
    <property type="match status" value="1"/>
</dbReference>
<organism evidence="3 4">
    <name type="scientific">Gryllus longicercus</name>
    <dbReference type="NCBI Taxonomy" id="2509291"/>
    <lineage>
        <taxon>Eukaryota</taxon>
        <taxon>Metazoa</taxon>
        <taxon>Ecdysozoa</taxon>
        <taxon>Arthropoda</taxon>
        <taxon>Hexapoda</taxon>
        <taxon>Insecta</taxon>
        <taxon>Pterygota</taxon>
        <taxon>Neoptera</taxon>
        <taxon>Polyneoptera</taxon>
        <taxon>Orthoptera</taxon>
        <taxon>Ensifera</taxon>
        <taxon>Gryllidea</taxon>
        <taxon>Grylloidea</taxon>
        <taxon>Gryllidae</taxon>
        <taxon>Gryllinae</taxon>
        <taxon>Gryllus</taxon>
    </lineage>
</organism>
<dbReference type="CDD" id="cd06257">
    <property type="entry name" value="DnaJ"/>
    <property type="match status" value="1"/>
</dbReference>
<feature type="compositionally biased region" description="Polar residues" evidence="1">
    <location>
        <begin position="270"/>
        <end position="282"/>
    </location>
</feature>
<keyword evidence="4" id="KW-1185">Reference proteome</keyword>
<feature type="region of interest" description="Disordered" evidence="1">
    <location>
        <begin position="182"/>
        <end position="210"/>
    </location>
</feature>
<dbReference type="InterPro" id="IPR032843">
    <property type="entry name" value="Jiv"/>
</dbReference>
<dbReference type="SUPFAM" id="SSF46565">
    <property type="entry name" value="Chaperone J-domain"/>
    <property type="match status" value="1"/>
</dbReference>
<feature type="compositionally biased region" description="Acidic residues" evidence="1">
    <location>
        <begin position="481"/>
        <end position="496"/>
    </location>
</feature>
<evidence type="ECO:0000259" key="2">
    <source>
        <dbReference type="PROSITE" id="PS50076"/>
    </source>
</evidence>
<dbReference type="EMBL" id="JAZDUA010000648">
    <property type="protein sequence ID" value="KAK7790294.1"/>
    <property type="molecule type" value="Genomic_DNA"/>
</dbReference>
<proteinExistence type="predicted"/>
<dbReference type="AlphaFoldDB" id="A0AAN9YZ53"/>
<feature type="domain" description="J" evidence="2">
    <location>
        <begin position="824"/>
        <end position="888"/>
    </location>
</feature>
<accession>A0AAN9YZ53</accession>
<dbReference type="Gene3D" id="1.10.287.110">
    <property type="entry name" value="DnaJ domain"/>
    <property type="match status" value="1"/>
</dbReference>
<feature type="compositionally biased region" description="Low complexity" evidence="1">
    <location>
        <begin position="406"/>
        <end position="415"/>
    </location>
</feature>
<dbReference type="PRINTS" id="PR00625">
    <property type="entry name" value="JDOMAIN"/>
</dbReference>
<dbReference type="InterPro" id="IPR036869">
    <property type="entry name" value="J_dom_sf"/>
</dbReference>
<feature type="compositionally biased region" description="Polar residues" evidence="1">
    <location>
        <begin position="365"/>
        <end position="403"/>
    </location>
</feature>
<evidence type="ECO:0000256" key="1">
    <source>
        <dbReference type="SAM" id="MobiDB-lite"/>
    </source>
</evidence>
<dbReference type="PROSITE" id="PS50076">
    <property type="entry name" value="DNAJ_2"/>
    <property type="match status" value="1"/>
</dbReference>
<dbReference type="Pfam" id="PF14901">
    <property type="entry name" value="Jiv90"/>
    <property type="match status" value="1"/>
</dbReference>
<feature type="region of interest" description="Disordered" evidence="1">
    <location>
        <begin position="1011"/>
        <end position="1090"/>
    </location>
</feature>
<feature type="region of interest" description="Disordered" evidence="1">
    <location>
        <begin position="363"/>
        <end position="524"/>
    </location>
</feature>
<dbReference type="Proteomes" id="UP001378592">
    <property type="component" value="Unassembled WGS sequence"/>
</dbReference>